<dbReference type="SUPFAM" id="SSF50729">
    <property type="entry name" value="PH domain-like"/>
    <property type="match status" value="1"/>
</dbReference>
<dbReference type="PROSITE" id="PS50010">
    <property type="entry name" value="DH_2"/>
    <property type="match status" value="1"/>
</dbReference>
<dbReference type="Pfam" id="PF00018">
    <property type="entry name" value="SH3_1"/>
    <property type="match status" value="1"/>
</dbReference>
<dbReference type="InterPro" id="IPR036028">
    <property type="entry name" value="SH3-like_dom_sf"/>
</dbReference>
<gene>
    <name evidence="7" type="ORF">ATANTOWER_017963</name>
</gene>
<keyword evidence="8" id="KW-1185">Reference proteome</keyword>
<evidence type="ECO:0008006" key="9">
    <source>
        <dbReference type="Google" id="ProtNLM"/>
    </source>
</evidence>
<protein>
    <recommendedName>
        <fullName evidence="9">Rho guanine nucleotide exchange factor 15</fullName>
    </recommendedName>
</protein>
<accession>A0ABU7CAL5</accession>
<feature type="compositionally biased region" description="Polar residues" evidence="3">
    <location>
        <begin position="90"/>
        <end position="100"/>
    </location>
</feature>
<dbReference type="Pfam" id="PF00621">
    <property type="entry name" value="RhoGEF"/>
    <property type="match status" value="1"/>
</dbReference>
<evidence type="ECO:0000313" key="8">
    <source>
        <dbReference type="Proteomes" id="UP001345963"/>
    </source>
</evidence>
<dbReference type="SMART" id="SM00233">
    <property type="entry name" value="PH"/>
    <property type="match status" value="1"/>
</dbReference>
<dbReference type="CDD" id="cd11793">
    <property type="entry name" value="SH3_ephexin1_like"/>
    <property type="match status" value="1"/>
</dbReference>
<dbReference type="CDD" id="cd01221">
    <property type="entry name" value="PH_ephexin"/>
    <property type="match status" value="1"/>
</dbReference>
<dbReference type="InterPro" id="IPR001849">
    <property type="entry name" value="PH_domain"/>
</dbReference>
<dbReference type="InterPro" id="IPR000219">
    <property type="entry name" value="DH_dom"/>
</dbReference>
<feature type="domain" description="SH3" evidence="4">
    <location>
        <begin position="989"/>
        <end position="1050"/>
    </location>
</feature>
<name>A0ABU7CAL5_9TELE</name>
<feature type="region of interest" description="Disordered" evidence="3">
    <location>
        <begin position="605"/>
        <end position="625"/>
    </location>
</feature>
<evidence type="ECO:0000256" key="1">
    <source>
        <dbReference type="ARBA" id="ARBA00022443"/>
    </source>
</evidence>
<dbReference type="InterPro" id="IPR001452">
    <property type="entry name" value="SH3_domain"/>
</dbReference>
<dbReference type="PANTHER" id="PTHR12845">
    <property type="entry name" value="GUANINE NUCLEOTIDE EXCHANGE FACTOR"/>
    <property type="match status" value="1"/>
</dbReference>
<feature type="compositionally biased region" description="Basic and acidic residues" evidence="3">
    <location>
        <begin position="229"/>
        <end position="293"/>
    </location>
</feature>
<feature type="compositionally biased region" description="Polar residues" evidence="3">
    <location>
        <begin position="474"/>
        <end position="488"/>
    </location>
</feature>
<feature type="region of interest" description="Disordered" evidence="3">
    <location>
        <begin position="54"/>
        <end position="158"/>
    </location>
</feature>
<evidence type="ECO:0000259" key="4">
    <source>
        <dbReference type="PROSITE" id="PS50002"/>
    </source>
</evidence>
<dbReference type="InterPro" id="IPR035899">
    <property type="entry name" value="DBL_dom_sf"/>
</dbReference>
<feature type="compositionally biased region" description="Basic and acidic residues" evidence="3">
    <location>
        <begin position="77"/>
        <end position="89"/>
    </location>
</feature>
<evidence type="ECO:0000259" key="5">
    <source>
        <dbReference type="PROSITE" id="PS50003"/>
    </source>
</evidence>
<feature type="domain" description="DH" evidence="6">
    <location>
        <begin position="648"/>
        <end position="832"/>
    </location>
</feature>
<dbReference type="PROSITE" id="PS50002">
    <property type="entry name" value="SH3"/>
    <property type="match status" value="1"/>
</dbReference>
<dbReference type="InterPro" id="IPR011993">
    <property type="entry name" value="PH-like_dom_sf"/>
</dbReference>
<dbReference type="SUPFAM" id="SSF50044">
    <property type="entry name" value="SH3-domain"/>
    <property type="match status" value="1"/>
</dbReference>
<dbReference type="Gene3D" id="2.30.29.30">
    <property type="entry name" value="Pleckstrin-homology domain (PH domain)/Phosphotyrosine-binding domain (PTB)"/>
    <property type="match status" value="1"/>
</dbReference>
<feature type="compositionally biased region" description="Basic and acidic residues" evidence="3">
    <location>
        <begin position="129"/>
        <end position="143"/>
    </location>
</feature>
<evidence type="ECO:0000313" key="7">
    <source>
        <dbReference type="EMBL" id="MED6259938.1"/>
    </source>
</evidence>
<sequence>MSVLERPTSPLKPEVKPKPEIPQRSLHSNSLCLVGGGCTSGTTQGKVKKIAKRFTQQDSSEAGEQLVNGAAALSSSKEGKKPPEIKPKPDNSSPQPQVGTEQAPPLPKKRSRFQNKKESIGGEDSDGMNVDKRRSAPDGKEVEAQGPGAAEAKEDHTLFSPLSRCCNKTCTCMCHLKRPGMMLIWVPVDEHKNEGPGGEGKAKVKVQREEMDVKGQKVEHGLKAKAAKKQMEVKPAEKEEEMHGEETEVRGQKAKSELDIQAAKEGEVKEAEKEMENENLEKKREVEEQKAENELEVNTTETEIELNAAQKEVEDHRAENGKVCEEIKEVDDREGKNEAGDERDRAPVVGEKAVKSQFHQSLEILLAGGPRRRSDQGSQLPLAPYRPPPVQSQSLEDEEESIYELQLPEADQAAKKMSSARKDLRDIPQITISKPAHQSKPANASDSTPELENTTEPPAIPPRVPVNDVPLPWNENNSGRTSPGSNPSFGRIRPPPPKTSPPCSPLSPRRPPPAPPKTDSRRASNTFMQSTILSGEENESNKEKEETEQSFNREFQLNDEPLYQTYSDFAIRKELRRQTVIRSISKTSADYAMEWAARMNEKISGKSEGSGAAKGGPMPNVSRSSLWQDLPDVRDSGVLDQFTPDQIKYQESMFEVLTSEASYLRSLRVLTEHFMENRELGETLIISDKKTLFSNITKVREVSERFLKDLEDHIFKEIMFPDICDILNYHAQHNFAAYIDYIRNQSYQEKTYSRLMKTNEQFATVINRLQELPQCHRLPFISFLLLPFQRITRIKMLIENILKRTNEGTAEEQTASKALASVTKIIDQCNRDVGKMRQMEELIEISKMLEFDKLKAIPIISETRFLEKKGELQEMSKAKTFVNMRARFSVVYLFLFNDRLLITVKKGSDRYVVVDHTHRSLVQAQPLDECFGGAAYENCFNLVMLENHQGRMMERILKAPSKSDMQRWLAAFPSSTQEDIDEEVIYEDWDCPQVQCVEQYVAQQADELSLEPTEIVNVIRKTNEGWYEGSRLSDGQKGWFPDVNVIEITNEHVRRRNIKERYRVSQATRMVKSPKTR</sequence>
<evidence type="ECO:0000259" key="6">
    <source>
        <dbReference type="PROSITE" id="PS50010"/>
    </source>
</evidence>
<dbReference type="Proteomes" id="UP001345963">
    <property type="component" value="Unassembled WGS sequence"/>
</dbReference>
<feature type="compositionally biased region" description="Low complexity" evidence="3">
    <location>
        <begin position="296"/>
        <end position="307"/>
    </location>
</feature>
<feature type="compositionally biased region" description="Pro residues" evidence="3">
    <location>
        <begin position="493"/>
        <end position="516"/>
    </location>
</feature>
<feature type="region of interest" description="Disordered" evidence="3">
    <location>
        <begin position="1"/>
        <end position="30"/>
    </location>
</feature>
<dbReference type="SUPFAM" id="SSF48065">
    <property type="entry name" value="DBL homology domain (DH-domain)"/>
    <property type="match status" value="1"/>
</dbReference>
<feature type="compositionally biased region" description="Polar residues" evidence="3">
    <location>
        <begin position="523"/>
        <end position="533"/>
    </location>
</feature>
<dbReference type="EMBL" id="JAHUTI010088549">
    <property type="protein sequence ID" value="MED6259938.1"/>
    <property type="molecule type" value="Genomic_DNA"/>
</dbReference>
<dbReference type="SMART" id="SM00326">
    <property type="entry name" value="SH3"/>
    <property type="match status" value="1"/>
</dbReference>
<feature type="region of interest" description="Disordered" evidence="3">
    <location>
        <begin position="193"/>
        <end position="551"/>
    </location>
</feature>
<dbReference type="SMART" id="SM00325">
    <property type="entry name" value="RhoGEF"/>
    <property type="match status" value="1"/>
</dbReference>
<dbReference type="Gene3D" id="2.30.30.40">
    <property type="entry name" value="SH3 Domains"/>
    <property type="match status" value="1"/>
</dbReference>
<dbReference type="InterPro" id="IPR047270">
    <property type="entry name" value="PH_ephexin"/>
</dbReference>
<dbReference type="InterPro" id="IPR047271">
    <property type="entry name" value="Ephexin-like"/>
</dbReference>
<dbReference type="CDD" id="cd00160">
    <property type="entry name" value="RhoGEF"/>
    <property type="match status" value="1"/>
</dbReference>
<evidence type="ECO:0000256" key="2">
    <source>
        <dbReference type="PROSITE-ProRule" id="PRU00192"/>
    </source>
</evidence>
<dbReference type="PROSITE" id="PS50003">
    <property type="entry name" value="PH_DOMAIN"/>
    <property type="match status" value="1"/>
</dbReference>
<comment type="caution">
    <text evidence="7">The sequence shown here is derived from an EMBL/GenBank/DDBJ whole genome shotgun (WGS) entry which is preliminary data.</text>
</comment>
<proteinExistence type="predicted"/>
<feature type="compositionally biased region" description="Basic and acidic residues" evidence="3">
    <location>
        <begin position="193"/>
        <end position="222"/>
    </location>
</feature>
<feature type="domain" description="PH" evidence="5">
    <location>
        <begin position="865"/>
        <end position="977"/>
    </location>
</feature>
<dbReference type="Gene3D" id="1.20.900.10">
    <property type="entry name" value="Dbl homology (DH) domain"/>
    <property type="match status" value="1"/>
</dbReference>
<feature type="compositionally biased region" description="Basic and acidic residues" evidence="3">
    <location>
        <begin position="311"/>
        <end position="346"/>
    </location>
</feature>
<reference evidence="7 8" key="1">
    <citation type="submission" date="2021-07" db="EMBL/GenBank/DDBJ databases">
        <authorList>
            <person name="Palmer J.M."/>
        </authorList>
    </citation>
    <scope>NUCLEOTIDE SEQUENCE [LARGE SCALE GENOMIC DNA]</scope>
    <source>
        <strain evidence="7 8">AT_MEX2019</strain>
        <tissue evidence="7">Muscle</tissue>
    </source>
</reference>
<dbReference type="PANTHER" id="PTHR12845:SF7">
    <property type="entry name" value="RHO GUANINE NUCLEOTIDE EXCHANGE FACTOR 15"/>
    <property type="match status" value="1"/>
</dbReference>
<organism evidence="7 8">
    <name type="scientific">Ataeniobius toweri</name>
    <dbReference type="NCBI Taxonomy" id="208326"/>
    <lineage>
        <taxon>Eukaryota</taxon>
        <taxon>Metazoa</taxon>
        <taxon>Chordata</taxon>
        <taxon>Craniata</taxon>
        <taxon>Vertebrata</taxon>
        <taxon>Euteleostomi</taxon>
        <taxon>Actinopterygii</taxon>
        <taxon>Neopterygii</taxon>
        <taxon>Teleostei</taxon>
        <taxon>Neoteleostei</taxon>
        <taxon>Acanthomorphata</taxon>
        <taxon>Ovalentaria</taxon>
        <taxon>Atherinomorphae</taxon>
        <taxon>Cyprinodontiformes</taxon>
        <taxon>Goodeidae</taxon>
        <taxon>Ataeniobius</taxon>
    </lineage>
</organism>
<feature type="compositionally biased region" description="Polar residues" evidence="3">
    <location>
        <begin position="440"/>
        <end position="456"/>
    </location>
</feature>
<evidence type="ECO:0000256" key="3">
    <source>
        <dbReference type="SAM" id="MobiDB-lite"/>
    </source>
</evidence>
<keyword evidence="1 2" id="KW-0728">SH3 domain</keyword>